<dbReference type="OrthoDB" id="14727at2"/>
<feature type="chain" id="PRO_5020590604" evidence="1">
    <location>
        <begin position="27"/>
        <end position="157"/>
    </location>
</feature>
<evidence type="ECO:0000256" key="1">
    <source>
        <dbReference type="SAM" id="SignalP"/>
    </source>
</evidence>
<keyword evidence="3" id="KW-1185">Reference proteome</keyword>
<feature type="signal peptide" evidence="1">
    <location>
        <begin position="1"/>
        <end position="26"/>
    </location>
</feature>
<accession>A0A4Q0MDL0</accession>
<proteinExistence type="predicted"/>
<keyword evidence="1" id="KW-0732">Signal</keyword>
<gene>
    <name evidence="2" type="ORF">EK403_15580</name>
</gene>
<comment type="caution">
    <text evidence="2">The sequence shown here is derived from an EMBL/GenBank/DDBJ whole genome shotgun (WGS) entry which is preliminary data.</text>
</comment>
<evidence type="ECO:0000313" key="2">
    <source>
        <dbReference type="EMBL" id="RXF71487.1"/>
    </source>
</evidence>
<protein>
    <submittedName>
        <fullName evidence="2">DUF411 domain-containing protein</fullName>
    </submittedName>
</protein>
<reference evidence="2 3" key="1">
    <citation type="submission" date="2018-12" db="EMBL/GenBank/DDBJ databases">
        <title>bacterium Hansschlegelia zhihuaiae S113.</title>
        <authorList>
            <person name="He J."/>
        </authorList>
    </citation>
    <scope>NUCLEOTIDE SEQUENCE [LARGE SCALE GENOMIC DNA]</scope>
    <source>
        <strain evidence="2 3">S 113</strain>
    </source>
</reference>
<sequence length="157" mass="16560">MRAIDRRTLGVLVVGASFVVSGSVRAAPIMTVHKDPTCGCCEAWVAHVRAAGYEARVIEVAAINAIKAKLGVPPGLRSCHTAEIDGYVLEGHVPATAIARLFAERPKVRGLAVPGMPIGSPGMEVEGRDPESYDVIAFGDGEPRAFMRFSGGVAHLR</sequence>
<dbReference type="EMBL" id="RYFI01000015">
    <property type="protein sequence ID" value="RXF71487.1"/>
    <property type="molecule type" value="Genomic_DNA"/>
</dbReference>
<evidence type="ECO:0000313" key="3">
    <source>
        <dbReference type="Proteomes" id="UP000289708"/>
    </source>
</evidence>
<dbReference type="Proteomes" id="UP000289708">
    <property type="component" value="Unassembled WGS sequence"/>
</dbReference>
<name>A0A4Q0MDL0_9HYPH</name>
<dbReference type="AlphaFoldDB" id="A0A4Q0MDL0"/>
<organism evidence="2 3">
    <name type="scientific">Hansschlegelia zhihuaiae</name>
    <dbReference type="NCBI Taxonomy" id="405005"/>
    <lineage>
        <taxon>Bacteria</taxon>
        <taxon>Pseudomonadati</taxon>
        <taxon>Pseudomonadota</taxon>
        <taxon>Alphaproteobacteria</taxon>
        <taxon>Hyphomicrobiales</taxon>
        <taxon>Methylopilaceae</taxon>
        <taxon>Hansschlegelia</taxon>
    </lineage>
</organism>
<dbReference type="Pfam" id="PF04214">
    <property type="entry name" value="DUF411"/>
    <property type="match status" value="1"/>
</dbReference>
<dbReference type="InterPro" id="IPR007332">
    <property type="entry name" value="DUF411"/>
</dbReference>